<proteinExistence type="predicted"/>
<sequence>MNQIHRQYSPIPLIHESTRHDSNRTSRDSSDGIELENVQVSGETAVPLTSAPITTSHGPHEQVFNSKKQTRRLFFAQFFRWLGTVGFVALILVTLKIFESNKNFSHISKYLLNTICTALILGLGLNFFEAFKDIAKVLRWRILAYRRNSVREVDLILGIESLSKVVQLAWVSRRKFLTVLTCISWLLMNLIAQAAVAIISLTFTADSGTDWKGTYLRNGNVNATNLTCFFGANGCPIQPEVEQIRAHTHGEIASGHLCHKYDNISEVLSSDVNPPYWCKETENQQEYTFRFLEYNPHDQRRVYPSITNRTITASSGQCYHYNIIAGSQQPALDLNGDRAAFTWAYSNGTVNGSVNIPTEMSAFDATTYIYNGTNIPRNEIESSCGPRCMWMWAFKALSNIPMDHGQRMALYQCPITVSPVSGNGKKVHDKHKVSNDMAKLAASAIGLQGRYANPPQMDYKRVWRQYQLYPWGSTWDIHGRRTDEVGANMAKFALASLVRMADVNPTFETEGIVPILGYRLSIHWKYAIALFACIVGVHFILFAAAIYTSRLVIIIDDSNLSIARLLRPLVEYPGPRAALLKGKEFSQAIEEHVPLGVMYGPREDRGLGGTVWDFE</sequence>
<keyword evidence="2" id="KW-0812">Transmembrane</keyword>
<dbReference type="EMBL" id="JBEFKJ010000017">
    <property type="protein sequence ID" value="KAL2041509.1"/>
    <property type="molecule type" value="Genomic_DNA"/>
</dbReference>
<protein>
    <submittedName>
        <fullName evidence="3">Uncharacterized protein</fullName>
    </submittedName>
</protein>
<keyword evidence="2" id="KW-1133">Transmembrane helix</keyword>
<organism evidence="3 4">
    <name type="scientific">Stereocaulon virgatum</name>
    <dbReference type="NCBI Taxonomy" id="373712"/>
    <lineage>
        <taxon>Eukaryota</taxon>
        <taxon>Fungi</taxon>
        <taxon>Dikarya</taxon>
        <taxon>Ascomycota</taxon>
        <taxon>Pezizomycotina</taxon>
        <taxon>Lecanoromycetes</taxon>
        <taxon>OSLEUM clade</taxon>
        <taxon>Lecanoromycetidae</taxon>
        <taxon>Lecanorales</taxon>
        <taxon>Lecanorineae</taxon>
        <taxon>Stereocaulaceae</taxon>
        <taxon>Stereocaulon</taxon>
    </lineage>
</organism>
<keyword evidence="4" id="KW-1185">Reference proteome</keyword>
<evidence type="ECO:0000256" key="1">
    <source>
        <dbReference type="SAM" id="MobiDB-lite"/>
    </source>
</evidence>
<feature type="transmembrane region" description="Helical" evidence="2">
    <location>
        <begin position="110"/>
        <end position="131"/>
    </location>
</feature>
<gene>
    <name evidence="3" type="ORF">N7G274_005891</name>
</gene>
<comment type="caution">
    <text evidence="3">The sequence shown here is derived from an EMBL/GenBank/DDBJ whole genome shotgun (WGS) entry which is preliminary data.</text>
</comment>
<feature type="transmembrane region" description="Helical" evidence="2">
    <location>
        <begin position="176"/>
        <end position="203"/>
    </location>
</feature>
<feature type="transmembrane region" description="Helical" evidence="2">
    <location>
        <begin position="78"/>
        <end position="98"/>
    </location>
</feature>
<evidence type="ECO:0000256" key="2">
    <source>
        <dbReference type="SAM" id="Phobius"/>
    </source>
</evidence>
<feature type="compositionally biased region" description="Basic and acidic residues" evidence="1">
    <location>
        <begin position="16"/>
        <end position="30"/>
    </location>
</feature>
<dbReference type="Proteomes" id="UP001590950">
    <property type="component" value="Unassembled WGS sequence"/>
</dbReference>
<evidence type="ECO:0000313" key="3">
    <source>
        <dbReference type="EMBL" id="KAL2041509.1"/>
    </source>
</evidence>
<feature type="transmembrane region" description="Helical" evidence="2">
    <location>
        <begin position="526"/>
        <end position="547"/>
    </location>
</feature>
<evidence type="ECO:0000313" key="4">
    <source>
        <dbReference type="Proteomes" id="UP001590950"/>
    </source>
</evidence>
<reference evidence="3 4" key="1">
    <citation type="submission" date="2024-09" db="EMBL/GenBank/DDBJ databases">
        <title>Rethinking Asexuality: The Enigmatic Case of Functional Sexual Genes in Lepraria (Stereocaulaceae).</title>
        <authorList>
            <person name="Doellman M."/>
            <person name="Sun Y."/>
            <person name="Barcenas-Pena A."/>
            <person name="Lumbsch H.T."/>
            <person name="Grewe F."/>
        </authorList>
    </citation>
    <scope>NUCLEOTIDE SEQUENCE [LARGE SCALE GENOMIC DNA]</scope>
    <source>
        <strain evidence="3 4">Mercado 3170</strain>
    </source>
</reference>
<name>A0ABR4A9U7_9LECA</name>
<accession>A0ABR4A9U7</accession>
<keyword evidence="2" id="KW-0472">Membrane</keyword>
<feature type="region of interest" description="Disordered" evidence="1">
    <location>
        <begin position="1"/>
        <end position="32"/>
    </location>
</feature>